<feature type="region of interest" description="Disordered" evidence="19">
    <location>
        <begin position="21"/>
        <end position="45"/>
    </location>
</feature>
<dbReference type="Proteomes" id="UP000172799">
    <property type="component" value="Segment"/>
</dbReference>
<dbReference type="Gene3D" id="1.10.132.60">
    <property type="entry name" value="DNA polymerase family B, C-terminal domain"/>
    <property type="match status" value="1"/>
</dbReference>
<evidence type="ECO:0000256" key="3">
    <source>
        <dbReference type="ARBA" id="ARBA00005755"/>
    </source>
</evidence>
<accession>A0A077B9C0</accession>
<dbReference type="SUPFAM" id="SSF56672">
    <property type="entry name" value="DNA/RNA polymerases"/>
    <property type="match status" value="1"/>
</dbReference>
<evidence type="ECO:0000256" key="1">
    <source>
        <dbReference type="ARBA" id="ARBA00000077"/>
    </source>
</evidence>
<comment type="subunit">
    <text evidence="17">Forms a complex with the ssDNA-binding protein, the DNA polymerase processivity factor, and the alkaline exonuclease. Interacts with the helicase-primase complex composed of the primase, the helicase and the primase-associated factor; this interaction may coordinate leading and lagging strand DNA synthesis at the replication fork.</text>
</comment>
<keyword evidence="10" id="KW-0378">Hydrolase</keyword>
<dbReference type="SUPFAM" id="SSF53098">
    <property type="entry name" value="Ribonuclease H-like"/>
    <property type="match status" value="1"/>
</dbReference>
<dbReference type="PRINTS" id="PR00106">
    <property type="entry name" value="DNAPOLB"/>
</dbReference>
<evidence type="ECO:0000313" key="22">
    <source>
        <dbReference type="EMBL" id="AIL02947.1"/>
    </source>
</evidence>
<dbReference type="RefSeq" id="YP_009054933.1">
    <property type="nucleotide sequence ID" value="NC_024771.1"/>
</dbReference>
<dbReference type="SMART" id="SM00486">
    <property type="entry name" value="POLBc"/>
    <property type="match status" value="1"/>
</dbReference>
<keyword evidence="7 18" id="KW-0235">DNA replication</keyword>
<dbReference type="FunFam" id="1.10.287.690:FF:000006">
    <property type="entry name" value="DNA polymerase"/>
    <property type="match status" value="1"/>
</dbReference>
<dbReference type="InterPro" id="IPR006172">
    <property type="entry name" value="DNA-dir_DNA_pol_B"/>
</dbReference>
<keyword evidence="23" id="KW-1185">Reference proteome</keyword>
<gene>
    <name evidence="22" type="primary">ORF30</name>
</gene>
<dbReference type="InterPro" id="IPR006133">
    <property type="entry name" value="DNA-dir_DNA_pol_B_exonuc"/>
</dbReference>
<evidence type="ECO:0000259" key="21">
    <source>
        <dbReference type="Pfam" id="PF03104"/>
    </source>
</evidence>
<keyword evidence="6 18" id="KW-0548">Nucleotidyltransferase</keyword>
<evidence type="ECO:0000256" key="18">
    <source>
        <dbReference type="RuleBase" id="RU000442"/>
    </source>
</evidence>
<dbReference type="Gene3D" id="3.90.1600.10">
    <property type="entry name" value="Palm domain of DNA polymerase"/>
    <property type="match status" value="1"/>
</dbReference>
<comment type="similarity">
    <text evidence="3 18">Belongs to the DNA polymerase type-B family.</text>
</comment>
<dbReference type="InterPro" id="IPR036397">
    <property type="entry name" value="RNaseH_sf"/>
</dbReference>
<evidence type="ECO:0000259" key="20">
    <source>
        <dbReference type="Pfam" id="PF00136"/>
    </source>
</evidence>
<evidence type="ECO:0000256" key="4">
    <source>
        <dbReference type="ARBA" id="ARBA00022562"/>
    </source>
</evidence>
<keyword evidence="4" id="KW-1048">Host nucleus</keyword>
<feature type="domain" description="DNA-directed DNA polymerase family B exonuclease" evidence="21">
    <location>
        <begin position="289"/>
        <end position="541"/>
    </location>
</feature>
<keyword evidence="9" id="KW-0255">Endonuclease</keyword>
<evidence type="ECO:0000256" key="12">
    <source>
        <dbReference type="ARBA" id="ARBA00023109"/>
    </source>
</evidence>
<comment type="function">
    <text evidence="15">Replicates viral genomic DNA. The replication complex is composed of six viral proteins: the DNA polymerase, processivity factor, primase, primase-associated factor, helicase, and ssDNA-binding protein. Additionally, the polymerase contains an intrinsic ribonuclease H (RNase H) activity that specifically degrades RNA/DNA heteroduplexes or duplex DNA substrates in the 5' to 3' direction. Therefore, it can catalyze the excision of the RNA primers that initiate the synthesis of Okazaki fragments at a replication fork during viral DNA replication.</text>
</comment>
<dbReference type="GO" id="GO:0000166">
    <property type="term" value="F:nucleotide binding"/>
    <property type="evidence" value="ECO:0007669"/>
    <property type="project" value="InterPro"/>
</dbReference>
<dbReference type="InterPro" id="IPR023211">
    <property type="entry name" value="DNA_pol_palm_dom_sf"/>
</dbReference>
<evidence type="ECO:0000256" key="2">
    <source>
        <dbReference type="ARBA" id="ARBA00004147"/>
    </source>
</evidence>
<keyword evidence="13 18" id="KW-0238">DNA-binding</keyword>
<dbReference type="Pfam" id="PF00136">
    <property type="entry name" value="DNA_pol_B"/>
    <property type="match status" value="1"/>
</dbReference>
<dbReference type="GO" id="GO:0042025">
    <property type="term" value="C:host cell nucleus"/>
    <property type="evidence" value="ECO:0007669"/>
    <property type="project" value="UniProtKB-SubCell"/>
</dbReference>
<reference evidence="22 23" key="1">
    <citation type="submission" date="2014-06" db="EMBL/GenBank/DDBJ databases">
        <title>Comparative genome analysis of equine alphaherpesviruses.</title>
        <authorList>
            <person name="Sijmons S."/>
            <person name="Vissani A."/>
            <person name="Silva Tordoya M."/>
            <person name="Muylkens B."/>
            <person name="Thiry E."/>
            <person name="Maes P."/>
            <person name="Matthijnssens J."/>
            <person name="Barrandeguy M."/>
            <person name="Van Ranst M."/>
        </authorList>
    </citation>
    <scope>NUCLEOTIDE SEQUENCE [LARGE SCALE GENOMIC DNA]</scope>
    <source>
        <strain evidence="22">AR/2007/C3A</strain>
    </source>
</reference>
<dbReference type="InterPro" id="IPR006134">
    <property type="entry name" value="DNA-dir_DNA_pol_B_multi_dom"/>
</dbReference>
<comment type="subcellular location">
    <subcellularLocation>
        <location evidence="2">Host nucleus</location>
    </subcellularLocation>
</comment>
<evidence type="ECO:0000256" key="10">
    <source>
        <dbReference type="ARBA" id="ARBA00022801"/>
    </source>
</evidence>
<evidence type="ECO:0000256" key="14">
    <source>
        <dbReference type="ARBA" id="ARBA00023268"/>
    </source>
</evidence>
<keyword evidence="12" id="KW-1194">Viral DNA replication</keyword>
<feature type="compositionally biased region" description="Acidic residues" evidence="19">
    <location>
        <begin position="644"/>
        <end position="664"/>
    </location>
</feature>
<evidence type="ECO:0000256" key="11">
    <source>
        <dbReference type="ARBA" id="ARBA00022932"/>
    </source>
</evidence>
<organism evidence="22 23">
    <name type="scientific">Equid alphaherpesvirus 3</name>
    <dbReference type="NCBI Taxonomy" id="80341"/>
    <lineage>
        <taxon>Viruses</taxon>
        <taxon>Duplodnaviria</taxon>
        <taxon>Heunggongvirae</taxon>
        <taxon>Peploviricota</taxon>
        <taxon>Herviviricetes</taxon>
        <taxon>Herpesvirales</taxon>
        <taxon>Orthoherpesviridae</taxon>
        <taxon>Alphaherpesvirinae</taxon>
        <taxon>Varicellovirus</taxon>
        <taxon>Varicellovirus equidalpha3</taxon>
    </lineage>
</organism>
<dbReference type="GO" id="GO:0006261">
    <property type="term" value="P:DNA-templated DNA replication"/>
    <property type="evidence" value="ECO:0007669"/>
    <property type="project" value="TreeGrafter"/>
</dbReference>
<name>A0A077B9C0_9ALPH</name>
<dbReference type="Gene3D" id="1.10.287.690">
    <property type="entry name" value="Helix hairpin bin"/>
    <property type="match status" value="1"/>
</dbReference>
<dbReference type="InterPro" id="IPR050240">
    <property type="entry name" value="DNA_pol_type-B"/>
</dbReference>
<dbReference type="EC" id="2.7.7.7" evidence="18"/>
<dbReference type="GO" id="GO:0039693">
    <property type="term" value="P:viral DNA genome replication"/>
    <property type="evidence" value="ECO:0007669"/>
    <property type="project" value="UniProtKB-KW"/>
</dbReference>
<evidence type="ECO:0000256" key="8">
    <source>
        <dbReference type="ARBA" id="ARBA00022722"/>
    </source>
</evidence>
<keyword evidence="8" id="KW-0540">Nuclease</keyword>
<dbReference type="EMBL" id="KM051845">
    <property type="protein sequence ID" value="AIL02947.1"/>
    <property type="molecule type" value="Genomic_DNA"/>
</dbReference>
<dbReference type="KEGG" id="vg:20194340"/>
<feature type="region of interest" description="Disordered" evidence="19">
    <location>
        <begin position="643"/>
        <end position="683"/>
    </location>
</feature>
<dbReference type="InterPro" id="IPR042087">
    <property type="entry name" value="DNA_pol_B_thumb"/>
</dbReference>
<evidence type="ECO:0000256" key="19">
    <source>
        <dbReference type="SAM" id="MobiDB-lite"/>
    </source>
</evidence>
<keyword evidence="5 18" id="KW-0808">Transferase</keyword>
<dbReference type="PANTHER" id="PTHR10322">
    <property type="entry name" value="DNA POLYMERASE CATALYTIC SUBUNIT"/>
    <property type="match status" value="1"/>
</dbReference>
<evidence type="ECO:0000256" key="5">
    <source>
        <dbReference type="ARBA" id="ARBA00022679"/>
    </source>
</evidence>
<feature type="compositionally biased region" description="Low complexity" evidence="19">
    <location>
        <begin position="22"/>
        <end position="34"/>
    </location>
</feature>
<dbReference type="InterPro" id="IPR017964">
    <property type="entry name" value="DNA-dir_DNA_pol_B_CS"/>
</dbReference>
<comment type="catalytic activity">
    <reaction evidence="16 18">
        <text>DNA(n) + a 2'-deoxyribonucleoside 5'-triphosphate = DNA(n+1) + diphosphate</text>
        <dbReference type="Rhea" id="RHEA:22508"/>
        <dbReference type="Rhea" id="RHEA-COMP:17339"/>
        <dbReference type="Rhea" id="RHEA-COMP:17340"/>
        <dbReference type="ChEBI" id="CHEBI:33019"/>
        <dbReference type="ChEBI" id="CHEBI:61560"/>
        <dbReference type="ChEBI" id="CHEBI:173112"/>
        <dbReference type="EC" id="2.7.7.7"/>
    </reaction>
</comment>
<dbReference type="Pfam" id="PF03104">
    <property type="entry name" value="DNA_pol_B_exo1"/>
    <property type="match status" value="1"/>
</dbReference>
<dbReference type="InterPro" id="IPR012337">
    <property type="entry name" value="RNaseH-like_sf"/>
</dbReference>
<dbReference type="GO" id="GO:0003887">
    <property type="term" value="F:DNA-directed DNA polymerase activity"/>
    <property type="evidence" value="ECO:0007669"/>
    <property type="project" value="UniProtKB-KW"/>
</dbReference>
<evidence type="ECO:0000256" key="17">
    <source>
        <dbReference type="ARBA" id="ARBA00066259"/>
    </source>
</evidence>
<proteinExistence type="inferred from homology"/>
<evidence type="ECO:0000313" key="23">
    <source>
        <dbReference type="Proteomes" id="UP000172799"/>
    </source>
</evidence>
<dbReference type="GeneID" id="20194340"/>
<evidence type="ECO:0000256" key="9">
    <source>
        <dbReference type="ARBA" id="ARBA00022759"/>
    </source>
</evidence>
<keyword evidence="14" id="KW-0511">Multifunctional enzyme</keyword>
<evidence type="ECO:0000256" key="15">
    <source>
        <dbReference type="ARBA" id="ARBA00025601"/>
    </source>
</evidence>
<dbReference type="PROSITE" id="PS00116">
    <property type="entry name" value="DNA_POLYMERASE_B"/>
    <property type="match status" value="1"/>
</dbReference>
<dbReference type="InterPro" id="IPR043502">
    <property type="entry name" value="DNA/RNA_pol_sf"/>
</dbReference>
<dbReference type="GO" id="GO:0004523">
    <property type="term" value="F:RNA-DNA hybrid ribonuclease activity"/>
    <property type="evidence" value="ECO:0007669"/>
    <property type="project" value="UniProtKB-EC"/>
</dbReference>
<evidence type="ECO:0000256" key="16">
    <source>
        <dbReference type="ARBA" id="ARBA00049244"/>
    </source>
</evidence>
<feature type="domain" description="DNA-directed DNA polymerase family B multifunctional" evidence="20">
    <location>
        <begin position="605"/>
        <end position="1154"/>
    </location>
</feature>
<dbReference type="GO" id="GO:0003677">
    <property type="term" value="F:DNA binding"/>
    <property type="evidence" value="ECO:0007669"/>
    <property type="project" value="UniProtKB-KW"/>
</dbReference>
<evidence type="ECO:0000256" key="7">
    <source>
        <dbReference type="ARBA" id="ARBA00022705"/>
    </source>
</evidence>
<sequence length="1221" mass="134281">MAFSSERAGEARRCGFFNPFIGRPGARPGAAAAERAGERPRPPPHSYYTNVSSFKFIAPRCLDEAAPTDRRRGVHVGTLDRPPKVYRDGEERDVLDFPSEGCWPRRVSVWNGRAFRPSDYNPRFERFHVYDLVETVEVAPHDDASRFANLARPSGSVVTLLGMSACGKRVAVHVYGVRHYFYMEKSEVDRVCGVSCEADLVRAMVACAHNSALAAAIGGPSTPADRRGEGGGGGWWGGKHVSADCFRVEVVSYTTVYFFGSRPALYYRVSASSSRLGGFICDNFYPEITKFEGGVDVTTRLLLDNENFTSFGWYRLRPGPGGERVQVRPVDRHATSSDVEINCTADNLEPLPDESAWPDYKLMCFDIECKAGTGNETAFPVATNQEDLVIQISCLLYSLATRRHEHTLLFSLGSCDVPERYAEECVARGEPAPAVLEFDSEYELLLAFLTFLKQYSPEFATGYNIVNFDWAYIVNKLTSVYGLRLDGYGKFNKGGVFKVWDIGTNHFQKRSKVKINGLVSLDMYSVATEKLKLPSYKLDAVVGEVLKERKIDLPYKEIPAYYAGGPEKRGVIGEYCIQDSRLVGKLFFKYLPHLELSAVARLARITLTRAIFDGQQIRVYTCLLKLARERGFILPDNRRRFGGADEDAAPPEDLDAEAENEEREGSEKANGSEGGGDAPAWEAARAASRAGGRSVGYQGAKVLDPLSGFHVHPVVVLDFASLYPSIIQAHNLCFTTLAAEAADVAGLRPGEDYSVFDVGGQRLCFVHSHVRESLLGILLRDWLAMRKAVRARIPSSTPEEAVLLDKQQAAIKVVCNSVYGFTGVANGLLPCLRIAATVTTIGRDMLLGTRDYVHARWATRELLEANFPEARAHRADGPYSVRVVYGDTDSVFIKFVGLTYEGVSELGDAMARQISGDLFKAPIKLECEKTFQKLLLITKKKYIGVINGGKMLMKGVDLVRKNNCSFINSYARHLVDLLLYDEAVAAAAAEATDVPPGEWAGRPLPAGFEKFGRVLAEAHARITAPSLDVREFVMTAELSRPPEAYTNKRLAHLTVYFKLAMRNEELPSVKERIPYVIVAPTEAAEREAGVVNALRGTVPPPQPPSKTGRAPPKRKLLVSDLAEDPAYVAANAVPLNTDYYFSHLIGTIGVTFKALFGNDVKITESLLKRFIPETAGEGSAGAAARLARAGFGALTPATPAEESRQMLNIIFYTLGAAPRRS</sequence>
<protein>
    <recommendedName>
        <fullName evidence="18">DNA polymerase</fullName>
        <ecNumber evidence="18">2.7.7.7</ecNumber>
    </recommendedName>
</protein>
<dbReference type="PANTHER" id="PTHR10322:SF23">
    <property type="entry name" value="DNA POLYMERASE DELTA CATALYTIC SUBUNIT"/>
    <property type="match status" value="1"/>
</dbReference>
<dbReference type="FunFam" id="1.10.132.60:FF:000011">
    <property type="entry name" value="DNA polymerase catalytic subunit"/>
    <property type="match status" value="1"/>
</dbReference>
<comment type="catalytic activity">
    <reaction evidence="1">
        <text>Endonucleolytic cleavage to 5'-phosphomonoester.</text>
        <dbReference type="EC" id="3.1.26.4"/>
    </reaction>
</comment>
<evidence type="ECO:0000256" key="6">
    <source>
        <dbReference type="ARBA" id="ARBA00022695"/>
    </source>
</evidence>
<keyword evidence="11 18" id="KW-0239">DNA-directed DNA polymerase</keyword>
<evidence type="ECO:0000256" key="13">
    <source>
        <dbReference type="ARBA" id="ARBA00023125"/>
    </source>
</evidence>
<dbReference type="Gene3D" id="3.30.420.10">
    <property type="entry name" value="Ribonuclease H-like superfamily/Ribonuclease H"/>
    <property type="match status" value="1"/>
</dbReference>